<feature type="region of interest" description="Disordered" evidence="3">
    <location>
        <begin position="479"/>
        <end position="508"/>
    </location>
</feature>
<dbReference type="FunFam" id="1.20.58.2010:FF:000001">
    <property type="entry name" value="Rop guanine nucleotide exchange factor 14"/>
    <property type="match status" value="1"/>
</dbReference>
<dbReference type="GO" id="GO:0005085">
    <property type="term" value="F:guanyl-nucleotide exchange factor activity"/>
    <property type="evidence" value="ECO:0007669"/>
    <property type="project" value="UniProtKB-UniRule"/>
</dbReference>
<reference evidence="5 6" key="1">
    <citation type="submission" date="2020-10" db="EMBL/GenBank/DDBJ databases">
        <title>Plant Genome Project.</title>
        <authorList>
            <person name="Zhang R.-G."/>
        </authorList>
    </citation>
    <scope>NUCLEOTIDE SEQUENCE [LARGE SCALE GENOMIC DNA]</scope>
    <source>
        <strain evidence="5">FAFU-HL-1</strain>
        <tissue evidence="5">Leaf</tissue>
    </source>
</reference>
<feature type="compositionally biased region" description="Basic and acidic residues" evidence="3">
    <location>
        <begin position="528"/>
        <end position="549"/>
    </location>
</feature>
<dbReference type="FunFam" id="1.20.58.2010:FF:000003">
    <property type="entry name" value="Rop guanine nucleotide exchange factor 14"/>
    <property type="match status" value="1"/>
</dbReference>
<organism evidence="5 6">
    <name type="scientific">Salix dunnii</name>
    <dbReference type="NCBI Taxonomy" id="1413687"/>
    <lineage>
        <taxon>Eukaryota</taxon>
        <taxon>Viridiplantae</taxon>
        <taxon>Streptophyta</taxon>
        <taxon>Embryophyta</taxon>
        <taxon>Tracheophyta</taxon>
        <taxon>Spermatophyta</taxon>
        <taxon>Magnoliopsida</taxon>
        <taxon>eudicotyledons</taxon>
        <taxon>Gunneridae</taxon>
        <taxon>Pentapetalae</taxon>
        <taxon>rosids</taxon>
        <taxon>fabids</taxon>
        <taxon>Malpighiales</taxon>
        <taxon>Salicaceae</taxon>
        <taxon>Saliceae</taxon>
        <taxon>Salix</taxon>
    </lineage>
</organism>
<dbReference type="EMBL" id="JADGMS010000001">
    <property type="protein sequence ID" value="KAF9690132.1"/>
    <property type="molecule type" value="Genomic_DNA"/>
</dbReference>
<feature type="compositionally biased region" description="Basic and acidic residues" evidence="3">
    <location>
        <begin position="82"/>
        <end position="97"/>
    </location>
</feature>
<evidence type="ECO:0000256" key="3">
    <source>
        <dbReference type="SAM" id="MobiDB-lite"/>
    </source>
</evidence>
<feature type="compositionally biased region" description="Basic and acidic residues" evidence="3">
    <location>
        <begin position="1"/>
        <end position="16"/>
    </location>
</feature>
<evidence type="ECO:0000313" key="5">
    <source>
        <dbReference type="EMBL" id="KAF9690132.1"/>
    </source>
</evidence>
<dbReference type="FunFam" id="1.20.58.1310:FF:000001">
    <property type="entry name" value="Rop guanine nucleotide exchange factor 9"/>
    <property type="match status" value="1"/>
</dbReference>
<feature type="region of interest" description="Disordered" evidence="3">
    <location>
        <begin position="25"/>
        <end position="105"/>
    </location>
</feature>
<gene>
    <name evidence="5" type="ORF">SADUNF_Sadunf01G0164100</name>
</gene>
<dbReference type="PANTHER" id="PTHR33101">
    <property type="entry name" value="ROP GUANINE NUCLEOTIDE EXCHANGE FACTOR 1"/>
    <property type="match status" value="1"/>
</dbReference>
<sequence length="574" mass="64712">MVRALEEEQQEEDYRSRLYHFQGMNENAGGRHAKSLSADDSSSFEEYSSMDDRMACRNHQAPRTLNDQASDRKQKVGLSPYRNDKGPRSRIGKDEARAAPSGKDNQNLGKSNYLISCTDDICFLLGFDSEMEQMKERFAKLLLGEDMSGGGKGVSSALALSNAITNLAASVFGEQKRLEPMSSERKARWIREIDWLLSVTNHIVELVPSQQKSKDGSNMEIMVTRQRNDIHMNIPALRKLDAMLLDSLDNFKNQNEFHYVSRDSPESENGGTRRTDDKWWLPAVKVAPDGLSERATKFIQYQKDCVNQVLKAAMAINAQILSEMEIPENYIESLPKNGRASLGDLAYRSITLEYFDPDQFLSTMDISTEHKILDLKNRIEASIVIWKRKMNQKDSKSAWGSAVSLEKRELFEERAQTILLLLKQRFPGIPQSSLDVSKIQYNKDVGHAILESYSRILETLASTVLSRIEDVLSADYATRNPSQAGHKRNTLQGPASPRDGTEKSSEDTNASLTLSDFMGWGSEQNESAAKKDPFGSDELLKDDKYKQKLTDISTNRKPSYLENLGALRSPTARH</sequence>
<evidence type="ECO:0000256" key="2">
    <source>
        <dbReference type="PROSITE-ProRule" id="PRU00663"/>
    </source>
</evidence>
<dbReference type="Pfam" id="PF03759">
    <property type="entry name" value="PRONE"/>
    <property type="match status" value="1"/>
</dbReference>
<keyword evidence="1 2" id="KW-0344">Guanine-nucleotide releasing factor</keyword>
<dbReference type="Gene3D" id="1.20.58.1310">
    <property type="entry name" value="PRONE domain, subdomain 2"/>
    <property type="match status" value="1"/>
</dbReference>
<dbReference type="InterPro" id="IPR005512">
    <property type="entry name" value="PRONE_dom"/>
</dbReference>
<dbReference type="PANTHER" id="PTHR33101:SF10">
    <property type="entry name" value="ROP GUANINE NUCLEOTIDE EXCHANGE FACTOR 12"/>
    <property type="match status" value="1"/>
</dbReference>
<feature type="domain" description="PRONE" evidence="4">
    <location>
        <begin position="121"/>
        <end position="485"/>
    </location>
</feature>
<dbReference type="Gene3D" id="1.20.58.2010">
    <property type="entry name" value="PRONE domain, subdomain 1"/>
    <property type="match status" value="1"/>
</dbReference>
<dbReference type="Proteomes" id="UP000657918">
    <property type="component" value="Unassembled WGS sequence"/>
</dbReference>
<dbReference type="PROSITE" id="PS51334">
    <property type="entry name" value="PRONE"/>
    <property type="match status" value="1"/>
</dbReference>
<protein>
    <recommendedName>
        <fullName evidence="4">PRONE domain-containing protein</fullName>
    </recommendedName>
</protein>
<keyword evidence="6" id="KW-1185">Reference proteome</keyword>
<dbReference type="OrthoDB" id="1053009at2759"/>
<accession>A0A835NBR1</accession>
<evidence type="ECO:0000256" key="1">
    <source>
        <dbReference type="ARBA" id="ARBA00022658"/>
    </source>
</evidence>
<evidence type="ECO:0000259" key="4">
    <source>
        <dbReference type="PROSITE" id="PS51334"/>
    </source>
</evidence>
<name>A0A835NBR1_9ROSI</name>
<dbReference type="InterPro" id="IPR038937">
    <property type="entry name" value="RopGEF"/>
</dbReference>
<feature type="region of interest" description="Disordered" evidence="3">
    <location>
        <begin position="522"/>
        <end position="574"/>
    </location>
</feature>
<feature type="region of interest" description="Disordered" evidence="3">
    <location>
        <begin position="1"/>
        <end position="20"/>
    </location>
</feature>
<dbReference type="AlphaFoldDB" id="A0A835NBR1"/>
<evidence type="ECO:0000313" key="6">
    <source>
        <dbReference type="Proteomes" id="UP000657918"/>
    </source>
</evidence>
<comment type="caution">
    <text evidence="5">The sequence shown here is derived from an EMBL/GenBank/DDBJ whole genome shotgun (WGS) entry which is preliminary data.</text>
</comment>
<proteinExistence type="predicted"/>